<accession>A0A410NWX4</accession>
<organism evidence="1 3">
    <name type="scientific">Brevundimonas diminuta</name>
    <name type="common">Pseudomonas diminuta</name>
    <dbReference type="NCBI Taxonomy" id="293"/>
    <lineage>
        <taxon>Bacteria</taxon>
        <taxon>Pseudomonadati</taxon>
        <taxon>Pseudomonadota</taxon>
        <taxon>Alphaproteobacteria</taxon>
        <taxon>Caulobacterales</taxon>
        <taxon>Caulobacteraceae</taxon>
        <taxon>Brevundimonas</taxon>
    </lineage>
</organism>
<evidence type="ECO:0000313" key="4">
    <source>
        <dbReference type="Proteomes" id="UP000596117"/>
    </source>
</evidence>
<evidence type="ECO:0000313" key="1">
    <source>
        <dbReference type="EMBL" id="QAT14387.1"/>
    </source>
</evidence>
<proteinExistence type="predicted"/>
<dbReference type="EMBL" id="CP066026">
    <property type="protein sequence ID" value="QQB88237.1"/>
    <property type="molecule type" value="Genomic_DNA"/>
</dbReference>
<evidence type="ECO:0000313" key="3">
    <source>
        <dbReference type="Proteomes" id="UP000287388"/>
    </source>
</evidence>
<dbReference type="Proteomes" id="UP000287388">
    <property type="component" value="Chromosome"/>
</dbReference>
<dbReference type="AlphaFoldDB" id="A0A410NWX4"/>
<sequence>MIAGYIAFGEAGSRPCRGIAFEELQQPRSRQLLSNDDAALSIDAVHLKHRLRDVQTNRGYLCREAELQTIRSLCEDARRMC</sequence>
<dbReference type="RefSeq" id="WP_128719716.1">
    <property type="nucleotide sequence ID" value="NZ_BJNC01000012.1"/>
</dbReference>
<reference evidence="1 3" key="1">
    <citation type="submission" date="2019-01" db="EMBL/GenBank/DDBJ databases">
        <title>Brevundimonas diminuta Genome sequencing and assembly.</title>
        <authorList>
            <person name="Chen H."/>
        </authorList>
    </citation>
    <scope>NUCLEOTIDE SEQUENCE [LARGE SCALE GENOMIC DNA]</scope>
    <source>
        <strain evidence="1">ATCC</strain>
        <strain evidence="3">ATCC(B) 19146</strain>
    </source>
</reference>
<gene>
    <name evidence="1" type="ORF">EQG53_08435</name>
    <name evidence="2" type="ORF">I6H83_14000</name>
</gene>
<dbReference type="Proteomes" id="UP000596117">
    <property type="component" value="Chromosome"/>
</dbReference>
<evidence type="ECO:0000313" key="2">
    <source>
        <dbReference type="EMBL" id="QQB88237.1"/>
    </source>
</evidence>
<dbReference type="EMBL" id="CP035093">
    <property type="protein sequence ID" value="QAT14387.1"/>
    <property type="molecule type" value="Genomic_DNA"/>
</dbReference>
<reference evidence="2 4" key="2">
    <citation type="submission" date="2020-12" db="EMBL/GenBank/DDBJ databases">
        <title>FDA dAtabase for Regulatory Grade micrObial Sequences (FDA-ARGOS): Supporting development and validation of Infectious Disease Dx tests.</title>
        <authorList>
            <person name="Kerrigan L."/>
            <person name="Long C."/>
            <person name="Tallon L."/>
            <person name="Sadzewicz L."/>
            <person name="Zhao X."/>
            <person name="Boylan J."/>
            <person name="Ott S."/>
            <person name="Bowen H."/>
            <person name="Vavikolanu K."/>
            <person name="Mehta A."/>
            <person name="Aluvathingal J."/>
            <person name="Nadendla S."/>
            <person name="Yan Y."/>
            <person name="Sichtig H."/>
        </authorList>
    </citation>
    <scope>NUCLEOTIDE SEQUENCE [LARGE SCALE GENOMIC DNA]</scope>
    <source>
        <strain evidence="2 4">FDAARGOS_1026</strain>
    </source>
</reference>
<protein>
    <submittedName>
        <fullName evidence="1">Uncharacterized protein</fullName>
    </submittedName>
</protein>
<name>A0A410NWX4_BREDI</name>
<dbReference type="KEGG" id="bdm:EQG53_08435"/>
<keyword evidence="4" id="KW-1185">Reference proteome</keyword>